<organism evidence="1 2">
    <name type="scientific">Catharanthus roseus</name>
    <name type="common">Madagascar periwinkle</name>
    <name type="synonym">Vinca rosea</name>
    <dbReference type="NCBI Taxonomy" id="4058"/>
    <lineage>
        <taxon>Eukaryota</taxon>
        <taxon>Viridiplantae</taxon>
        <taxon>Streptophyta</taxon>
        <taxon>Embryophyta</taxon>
        <taxon>Tracheophyta</taxon>
        <taxon>Spermatophyta</taxon>
        <taxon>Magnoliopsida</taxon>
        <taxon>eudicotyledons</taxon>
        <taxon>Gunneridae</taxon>
        <taxon>Pentapetalae</taxon>
        <taxon>asterids</taxon>
        <taxon>lamiids</taxon>
        <taxon>Gentianales</taxon>
        <taxon>Apocynaceae</taxon>
        <taxon>Rauvolfioideae</taxon>
        <taxon>Vinceae</taxon>
        <taxon>Catharanthinae</taxon>
        <taxon>Catharanthus</taxon>
    </lineage>
</organism>
<name>A0ACC0A0J8_CATRO</name>
<evidence type="ECO:0000313" key="1">
    <source>
        <dbReference type="EMBL" id="KAI5652913.1"/>
    </source>
</evidence>
<dbReference type="Proteomes" id="UP001060085">
    <property type="component" value="Linkage Group LG07"/>
</dbReference>
<protein>
    <submittedName>
        <fullName evidence="1">Uncharacterized protein</fullName>
    </submittedName>
</protein>
<sequence>MGLGIYFLSTRDEDLHCAWLVPHTRASSEGHACRGYFLAGWVRRGSPVGVAQCGLVGTPKARCLLVYISCELEKSNVRTVCFGVQAGIDYGMLEFVSNDPV</sequence>
<proteinExistence type="predicted"/>
<reference evidence="2" key="1">
    <citation type="journal article" date="2023" name="Nat. Plants">
        <title>Single-cell RNA sequencing provides a high-resolution roadmap for understanding the multicellular compartmentation of specialized metabolism.</title>
        <authorList>
            <person name="Sun S."/>
            <person name="Shen X."/>
            <person name="Li Y."/>
            <person name="Li Y."/>
            <person name="Wang S."/>
            <person name="Li R."/>
            <person name="Zhang H."/>
            <person name="Shen G."/>
            <person name="Guo B."/>
            <person name="Wei J."/>
            <person name="Xu J."/>
            <person name="St-Pierre B."/>
            <person name="Chen S."/>
            <person name="Sun C."/>
        </authorList>
    </citation>
    <scope>NUCLEOTIDE SEQUENCE [LARGE SCALE GENOMIC DNA]</scope>
</reference>
<gene>
    <name evidence="1" type="ORF">M9H77_30100</name>
</gene>
<dbReference type="EMBL" id="CM044707">
    <property type="protein sequence ID" value="KAI5652913.1"/>
    <property type="molecule type" value="Genomic_DNA"/>
</dbReference>
<comment type="caution">
    <text evidence="1">The sequence shown here is derived from an EMBL/GenBank/DDBJ whole genome shotgun (WGS) entry which is preliminary data.</text>
</comment>
<evidence type="ECO:0000313" key="2">
    <source>
        <dbReference type="Proteomes" id="UP001060085"/>
    </source>
</evidence>
<accession>A0ACC0A0J8</accession>
<keyword evidence="2" id="KW-1185">Reference proteome</keyword>